<organism evidence="1 2">
    <name type="scientific">Vespula squamosa</name>
    <name type="common">Southern yellow jacket</name>
    <name type="synonym">Wasp</name>
    <dbReference type="NCBI Taxonomy" id="30214"/>
    <lineage>
        <taxon>Eukaryota</taxon>
        <taxon>Metazoa</taxon>
        <taxon>Ecdysozoa</taxon>
        <taxon>Arthropoda</taxon>
        <taxon>Hexapoda</taxon>
        <taxon>Insecta</taxon>
        <taxon>Pterygota</taxon>
        <taxon>Neoptera</taxon>
        <taxon>Endopterygota</taxon>
        <taxon>Hymenoptera</taxon>
        <taxon>Apocrita</taxon>
        <taxon>Aculeata</taxon>
        <taxon>Vespoidea</taxon>
        <taxon>Vespidae</taxon>
        <taxon>Vespinae</taxon>
        <taxon>Vespula</taxon>
    </lineage>
</organism>
<protein>
    <submittedName>
        <fullName evidence="1">Uncharacterized protein</fullName>
    </submittedName>
</protein>
<dbReference type="EMBL" id="JAUDFV010000154">
    <property type="protein sequence ID" value="KAL2716624.1"/>
    <property type="molecule type" value="Genomic_DNA"/>
</dbReference>
<evidence type="ECO:0000313" key="2">
    <source>
        <dbReference type="Proteomes" id="UP001607302"/>
    </source>
</evidence>
<proteinExistence type="predicted"/>
<gene>
    <name evidence="1" type="ORF">V1478_014300</name>
</gene>
<keyword evidence="2" id="KW-1185">Reference proteome</keyword>
<dbReference type="Proteomes" id="UP001607302">
    <property type="component" value="Unassembled WGS sequence"/>
</dbReference>
<reference evidence="1 2" key="1">
    <citation type="journal article" date="2024" name="Ann. Entomol. Soc. Am.">
        <title>Genomic analyses of the southern and eastern yellowjacket wasps (Hymenoptera: Vespidae) reveal evolutionary signatures of social life.</title>
        <authorList>
            <person name="Catto M.A."/>
            <person name="Caine P.B."/>
            <person name="Orr S.E."/>
            <person name="Hunt B.G."/>
            <person name="Goodisman M.A.D."/>
        </authorList>
    </citation>
    <scope>NUCLEOTIDE SEQUENCE [LARGE SCALE GENOMIC DNA]</scope>
    <source>
        <strain evidence="1">233</strain>
        <tissue evidence="1">Head and thorax</tissue>
    </source>
</reference>
<evidence type="ECO:0000313" key="1">
    <source>
        <dbReference type="EMBL" id="KAL2716624.1"/>
    </source>
</evidence>
<dbReference type="AlphaFoldDB" id="A0ABD2A7L8"/>
<name>A0ABD2A7L8_VESSQ</name>
<accession>A0ABD2A7L8</accession>
<sequence>MTYKHAAKLQELVPENITSKKYYAKSNVLAAASVSSAEAFELLSTGCNVSDLPFVRHYMLDRTPNEGTKKENIYGETVPWFKVTPPFDFLERNQAAAFGRGAKPMKRRMVRSGKWKGAEEGGKSGSATILENYSTRLEGLWLGNDIEHTDNIHS</sequence>
<comment type="caution">
    <text evidence="1">The sequence shown here is derived from an EMBL/GenBank/DDBJ whole genome shotgun (WGS) entry which is preliminary data.</text>
</comment>